<evidence type="ECO:0000256" key="12">
    <source>
        <dbReference type="ARBA" id="ARBA00093232"/>
    </source>
</evidence>
<dbReference type="InterPro" id="IPR011013">
    <property type="entry name" value="Gal_mutarotase_sf_dom"/>
</dbReference>
<dbReference type="PANTHER" id="PTHR11607">
    <property type="entry name" value="ALPHA-MANNOSIDASE"/>
    <property type="match status" value="1"/>
</dbReference>
<dbReference type="GO" id="GO:0046872">
    <property type="term" value="F:metal ion binding"/>
    <property type="evidence" value="ECO:0007669"/>
    <property type="project" value="UniProtKB-KW"/>
</dbReference>
<keyword evidence="5" id="KW-0378">Hydrolase</keyword>
<comment type="similarity">
    <text evidence="2">Belongs to the glycosyl hydrolase 38 family.</text>
</comment>
<dbReference type="InterPro" id="IPR028995">
    <property type="entry name" value="Glyco_hydro_57/38_cen_sf"/>
</dbReference>
<dbReference type="Proteomes" id="UP001231518">
    <property type="component" value="Chromosome 20"/>
</dbReference>
<keyword evidence="16" id="KW-1185">Reference proteome</keyword>
<evidence type="ECO:0000256" key="11">
    <source>
        <dbReference type="ARBA" id="ARBA00083602"/>
    </source>
</evidence>
<name>A0AAD7YQX6_MYTSE</name>
<dbReference type="Pfam" id="PF09261">
    <property type="entry name" value="Alpha-mann_mid"/>
    <property type="match status" value="1"/>
</dbReference>
<comment type="function">
    <text evidence="9">Catalyzes the first committed step in the biosynthesis of complex N-glycans. It controls conversion of high mannose to complex N-glycans; the final hydrolytic step in the N-glycan maturation pathway.</text>
</comment>
<evidence type="ECO:0000256" key="10">
    <source>
        <dbReference type="ARBA" id="ARBA00066412"/>
    </source>
</evidence>
<dbReference type="InterPro" id="IPR013780">
    <property type="entry name" value="Glyco_hydro_b"/>
</dbReference>
<dbReference type="EMBL" id="JARGEI010000011">
    <property type="protein sequence ID" value="KAJ8724042.1"/>
    <property type="molecule type" value="Genomic_DNA"/>
</dbReference>
<evidence type="ECO:0000256" key="5">
    <source>
        <dbReference type="ARBA" id="ARBA00022801"/>
    </source>
</evidence>
<dbReference type="SUPFAM" id="SSF74650">
    <property type="entry name" value="Galactose mutarotase-like"/>
    <property type="match status" value="2"/>
</dbReference>
<gene>
    <name evidence="15" type="ORF">PYW07_008022</name>
</gene>
<evidence type="ECO:0000256" key="7">
    <source>
        <dbReference type="ARBA" id="ARBA00023157"/>
    </source>
</evidence>
<dbReference type="Gene3D" id="2.60.40.1180">
    <property type="entry name" value="Golgi alpha-mannosidase II"/>
    <property type="match status" value="1"/>
</dbReference>
<dbReference type="Pfam" id="PF07748">
    <property type="entry name" value="Glyco_hydro_38C"/>
    <property type="match status" value="1"/>
</dbReference>
<keyword evidence="7" id="KW-1015">Disulfide bond</keyword>
<dbReference type="InterPro" id="IPR037094">
    <property type="entry name" value="Glyco_hydro_38_cen_sf"/>
</dbReference>
<comment type="cofactor">
    <cofactor evidence="1">
        <name>Zn(2+)</name>
        <dbReference type="ChEBI" id="CHEBI:29105"/>
    </cofactor>
</comment>
<dbReference type="Pfam" id="PF01074">
    <property type="entry name" value="Glyco_hydro_38N"/>
    <property type="match status" value="1"/>
</dbReference>
<dbReference type="InterPro" id="IPR011330">
    <property type="entry name" value="Glyco_hydro/deAcase_b/a-brl"/>
</dbReference>
<evidence type="ECO:0000256" key="6">
    <source>
        <dbReference type="ARBA" id="ARBA00022833"/>
    </source>
</evidence>
<dbReference type="InterPro" id="IPR015341">
    <property type="entry name" value="Glyco_hydro_38_cen"/>
</dbReference>
<keyword evidence="8" id="KW-0326">Glycosidase</keyword>
<accession>A0AAD7YQX6</accession>
<evidence type="ECO:0000256" key="4">
    <source>
        <dbReference type="ARBA" id="ARBA00022723"/>
    </source>
</evidence>
<dbReference type="GO" id="GO:0006491">
    <property type="term" value="P:N-glycan processing"/>
    <property type="evidence" value="ECO:0007669"/>
    <property type="project" value="TreeGrafter"/>
</dbReference>
<proteinExistence type="inferred from homology"/>
<dbReference type="GO" id="GO:0006013">
    <property type="term" value="P:mannose metabolic process"/>
    <property type="evidence" value="ECO:0007669"/>
    <property type="project" value="InterPro"/>
</dbReference>
<dbReference type="SMART" id="SM00872">
    <property type="entry name" value="Alpha-mann_mid"/>
    <property type="match status" value="1"/>
</dbReference>
<dbReference type="FunFam" id="1.20.1270.50:FF:000001">
    <property type="entry name" value="Alpha-mannosidase"/>
    <property type="match status" value="1"/>
</dbReference>
<dbReference type="CDD" id="cd10809">
    <property type="entry name" value="GH38N_AMII_GMII_SfManIII_like"/>
    <property type="match status" value="1"/>
</dbReference>
<dbReference type="GO" id="GO:0004572">
    <property type="term" value="F:mannosyl-oligosaccharide 1,3-1,6-alpha-mannosidase activity"/>
    <property type="evidence" value="ECO:0007669"/>
    <property type="project" value="UniProtKB-EC"/>
</dbReference>
<dbReference type="InterPro" id="IPR000602">
    <property type="entry name" value="Glyco_hydro_38_N"/>
</dbReference>
<keyword evidence="13" id="KW-1133">Transmembrane helix</keyword>
<sequence>MRIRRLSAVFWTTCIIAFIFILYVVTDLSFKLPSIKPAVQEMDPVYETTVTKWSSFESKLRHIENELNQHHVVVGEIKSAVDQIVEQSQEYHPPQKRPKEVVYKEPPKMKEFKAVGDEPPKMRVPFNESMCPIQKQSIPKTDIQMLSMYDRILFDDQDGGVWKQGWEIEYQEDQWSQKNKLKVFIVPHSHNDPGWIKTFENYYKAQTRAIFNNMVEKLSEGIGRKFIWAEISFLALWWSSDATEKDKAAFLNLLKAGKIEIVTGGWVMNDEANSHWLSIIRQLTTGHQWVVENLGVVPKNAWSIDPFGYSSTQPYLLKLAGFDNSVIQRVHYRVKKELAAHKQLEFKWRQLWDGVGKTDMFTHMMPFYSYDVPHSCGPNPKVCCQFDFKRLPGNGVTCPWGVAPRKITEKNAQERAATILDQWRKKAQLYRSNVVMFPLGDDFRYDRANEWDNQFQNYEILIDYINNNDGWNAEVQFGTLDDYFKAVHEEVKLSSFPVLSGDFFTYADRNQHYWSGYYTSRPFYKNMDRVLLAYVRAAEIITAQASASHAVSNIMSLQLRDRVEQARRWLSLFQHHDGVTGTSRDEVRADYAKKMLTAIKYSQSAIQQAAYYLLNQPLIVDQAQEDIYFDVDDIWRSHDEIPTRITIALDVVSPSRRIVLYNALAFKRHEIMTVLVSSPHVEVFDPEGNPMMAQISPVVAGDKRLAFAANKYQLSFPAVVDPLALTVYTISLRDNTRLNKYTSYSRVRVYNADYWTVDLPKMFPVDQPSARLMEDITIQAGNSTRVVATMDGLIKAIVSPEGTTVPVHMDFAQYDSQRGKDNNSGAYLFIPSGPATDYKAEAFPEIVVTEGIYKATMYAALNSPKSADIVLAAEAFPEIVVTEGIYKATMYAALNSPKSADIVLAYKRGKDNNSGNLFIPSGPATDYKAEAFPEIVVTEGIYKATMYAALNSPKSADIVLAYKRGKDNNSGNLFIPSGPATDYKAEAFPEIVVTEGIYKATMYAALNSPKSADIVLAYKRGKDNNSGNLFIPSGPATDYKAEAFPEIVVTEGIYKATMYAALNSPKSADIVLAISVHNNPSLPHSEVEISNTFMIDPQVDDLELAMRFRTAVKNGPVFYTDLNGMQMIKRRYFDKIPLQANFYPLPAATYIEDDKTRFTVLTSTPLGMAALQPGQIEIMQDRRLSRDDNRGLVQGVLDNIRTRHTFKVIIENAKKTCEQKTPADHPSGQLTLGTHVSQQLLLQPLIAMHYTSKKDTTRIGYPGASINHADLVLASYHSHVTAKNKNGVVHGIGMTLQRVFVDSCYGSPEINKWYHMGDGQVSITDIVNAPAENIYESSLTYVTVQNPLPSGVLTLCPMEVRSVFINQTLRKY</sequence>
<feature type="domain" description="Glycoside hydrolase family 38 central" evidence="14">
    <location>
        <begin position="512"/>
        <end position="595"/>
    </location>
</feature>
<dbReference type="FunFam" id="3.20.110.10:FF:000003">
    <property type="entry name" value="Alpha-mannosidase"/>
    <property type="match status" value="1"/>
</dbReference>
<keyword evidence="13" id="KW-0812">Transmembrane</keyword>
<dbReference type="InterPro" id="IPR027291">
    <property type="entry name" value="Glyco_hydro_38_N_sf"/>
</dbReference>
<evidence type="ECO:0000256" key="9">
    <source>
        <dbReference type="ARBA" id="ARBA00059516"/>
    </source>
</evidence>
<feature type="transmembrane region" description="Helical" evidence="13">
    <location>
        <begin position="7"/>
        <end position="25"/>
    </location>
</feature>
<comment type="caution">
    <text evidence="15">The sequence shown here is derived from an EMBL/GenBank/DDBJ whole genome shotgun (WGS) entry which is preliminary data.</text>
</comment>
<dbReference type="InterPro" id="IPR050843">
    <property type="entry name" value="Glycosyl_Hydrlase_38"/>
</dbReference>
<dbReference type="PANTHER" id="PTHR11607:SF3">
    <property type="entry name" value="LYSOSOMAL ALPHA-MANNOSIDASE"/>
    <property type="match status" value="1"/>
</dbReference>
<dbReference type="SUPFAM" id="SSF88688">
    <property type="entry name" value="Families 57/38 glycoside transferase middle domain"/>
    <property type="match status" value="1"/>
</dbReference>
<dbReference type="Gene3D" id="2.70.98.30">
    <property type="entry name" value="Golgi alpha-mannosidase II, domain 4"/>
    <property type="match status" value="2"/>
</dbReference>
<evidence type="ECO:0000256" key="13">
    <source>
        <dbReference type="SAM" id="Phobius"/>
    </source>
</evidence>
<dbReference type="InterPro" id="IPR011682">
    <property type="entry name" value="Glyco_hydro_38_C"/>
</dbReference>
<keyword evidence="4" id="KW-0479">Metal-binding</keyword>
<keyword evidence="13" id="KW-0472">Membrane</keyword>
<evidence type="ECO:0000313" key="15">
    <source>
        <dbReference type="EMBL" id="KAJ8724042.1"/>
    </source>
</evidence>
<dbReference type="GO" id="GO:0030246">
    <property type="term" value="F:carbohydrate binding"/>
    <property type="evidence" value="ECO:0007669"/>
    <property type="project" value="InterPro"/>
</dbReference>
<dbReference type="Gene3D" id="1.20.1270.50">
    <property type="entry name" value="Glycoside hydrolase family 38, central domain"/>
    <property type="match status" value="1"/>
</dbReference>
<dbReference type="Gene3D" id="3.20.110.10">
    <property type="entry name" value="Glycoside hydrolase 38, N terminal domain"/>
    <property type="match status" value="1"/>
</dbReference>
<keyword evidence="6" id="KW-0862">Zinc</keyword>
<protein>
    <recommendedName>
        <fullName evidence="10">mannosyl-oligosaccharide 1,3-1,6-alpha-mannosidase</fullName>
        <ecNumber evidence="10">3.2.1.114</ecNumber>
    </recommendedName>
    <alternativeName>
        <fullName evidence="11">Mannosyl-oligosaccharide 1,3-1,6-alpha-mannosidase</fullName>
    </alternativeName>
</protein>
<reference evidence="15" key="1">
    <citation type="submission" date="2023-03" db="EMBL/GenBank/DDBJ databases">
        <title>Chromosome-level genomes of two armyworms, Mythimna separata and Mythimna loreyi, provide insights into the biosynthesis and reception of sex pheromones.</title>
        <authorList>
            <person name="Zhao H."/>
        </authorList>
    </citation>
    <scope>NUCLEOTIDE SEQUENCE</scope>
    <source>
        <strain evidence="15">BeijingLab</strain>
        <tissue evidence="15">Pupa</tissue>
    </source>
</reference>
<dbReference type="SUPFAM" id="SSF88713">
    <property type="entry name" value="Glycoside hydrolase/deacetylase"/>
    <property type="match status" value="1"/>
</dbReference>
<comment type="subunit">
    <text evidence="3">Homodimer; disulfide-linked.</text>
</comment>
<organism evidence="15 16">
    <name type="scientific">Mythimna separata</name>
    <name type="common">Oriental armyworm</name>
    <name type="synonym">Pseudaletia separata</name>
    <dbReference type="NCBI Taxonomy" id="271217"/>
    <lineage>
        <taxon>Eukaryota</taxon>
        <taxon>Metazoa</taxon>
        <taxon>Ecdysozoa</taxon>
        <taxon>Arthropoda</taxon>
        <taxon>Hexapoda</taxon>
        <taxon>Insecta</taxon>
        <taxon>Pterygota</taxon>
        <taxon>Neoptera</taxon>
        <taxon>Endopterygota</taxon>
        <taxon>Lepidoptera</taxon>
        <taxon>Glossata</taxon>
        <taxon>Ditrysia</taxon>
        <taxon>Noctuoidea</taxon>
        <taxon>Noctuidae</taxon>
        <taxon>Noctuinae</taxon>
        <taxon>Hadenini</taxon>
        <taxon>Mythimna</taxon>
    </lineage>
</organism>
<evidence type="ECO:0000256" key="2">
    <source>
        <dbReference type="ARBA" id="ARBA00009792"/>
    </source>
</evidence>
<evidence type="ECO:0000256" key="8">
    <source>
        <dbReference type="ARBA" id="ARBA00023295"/>
    </source>
</evidence>
<evidence type="ECO:0000256" key="3">
    <source>
        <dbReference type="ARBA" id="ARBA00011748"/>
    </source>
</evidence>
<evidence type="ECO:0000256" key="1">
    <source>
        <dbReference type="ARBA" id="ARBA00001947"/>
    </source>
</evidence>
<evidence type="ECO:0000259" key="14">
    <source>
        <dbReference type="SMART" id="SM00872"/>
    </source>
</evidence>
<dbReference type="GO" id="GO:0000139">
    <property type="term" value="C:Golgi membrane"/>
    <property type="evidence" value="ECO:0007669"/>
    <property type="project" value="TreeGrafter"/>
</dbReference>
<evidence type="ECO:0000313" key="16">
    <source>
        <dbReference type="Proteomes" id="UP001231518"/>
    </source>
</evidence>
<dbReference type="EC" id="3.2.1.114" evidence="10"/>
<comment type="catalytic activity">
    <reaction evidence="12">
        <text>N(4)-{beta-D-GlcNAc-(1-&gt;2)-alpha-D-Man-(1-&gt;3)-[alpha-D-Man-(1-&gt;3)-[alpha-D-Man-(1-&gt;6)]-alpha-D-Man-(1-&gt;6)]-beta-D-Man-(1-&gt;4)-beta-D-GlcNAc-(1-&gt;4)-beta-D-GlcNAc}-L-asparaginyl-[protein] + 2 H2O = 2 alpha-D-mannopyranose + an N(4)-{beta-D-GlcNAc-(1-&gt;2)-alpha-D-Man-(1-&gt;3)-[alpha-D-Man-(1-&gt;6)]-beta-D-Man-(1-&gt;4)-beta-D-GlcNAc-(1-&gt;4)-beta-D-GlcNAc}-L-asparaginyl-[protein]</text>
        <dbReference type="Rhea" id="RHEA:56052"/>
        <dbReference type="Rhea" id="RHEA-COMP:14368"/>
        <dbReference type="Rhea" id="RHEA-COMP:14369"/>
        <dbReference type="ChEBI" id="CHEBI:15377"/>
        <dbReference type="ChEBI" id="CHEBI:28729"/>
        <dbReference type="ChEBI" id="CHEBI:60615"/>
        <dbReference type="ChEBI" id="CHEBI:60625"/>
        <dbReference type="EC" id="3.2.1.114"/>
    </reaction>
</comment>